<name>A0A2D3PP54_9FUSO</name>
<sequence>MEENNKFYFDLLSLESEMNYRDYSISTRRTYKRIVKEFLESTNKDVIDVKKEDVTRFLDNKLMELSVNTILVELNALEFFFEEILGLDITENIRKYKRVFKRKDFITIEQFNILVASVPERERLMYLVLKELGLFFKEIVEIKVEDIDYPASTILGRRVSKDLIKNLLQYAEKHELENEIFPFELTTLWKSNKLNTKKYLGRVCSLDDMKHSIALELYIKPGKEEEAVEYLRLKNVYSLRQYYKRVGYQYFNY</sequence>
<dbReference type="Proteomes" id="UP000230781">
    <property type="component" value="Chromosome"/>
</dbReference>
<gene>
    <name evidence="5" type="ORF">CTM98_01200</name>
</gene>
<evidence type="ECO:0000313" key="6">
    <source>
        <dbReference type="Proteomes" id="UP000230781"/>
    </source>
</evidence>
<dbReference type="InterPro" id="IPR044068">
    <property type="entry name" value="CB"/>
</dbReference>
<dbReference type="EMBL" id="CP024704">
    <property type="protein sequence ID" value="ATV69407.1"/>
    <property type="molecule type" value="Genomic_DNA"/>
</dbReference>
<accession>A0A2D3PP54</accession>
<dbReference type="PROSITE" id="PS51900">
    <property type="entry name" value="CB"/>
    <property type="match status" value="1"/>
</dbReference>
<dbReference type="SUPFAM" id="SSF56349">
    <property type="entry name" value="DNA breaking-rejoining enzymes"/>
    <property type="match status" value="1"/>
</dbReference>
<dbReference type="Gene3D" id="1.10.443.10">
    <property type="entry name" value="Intergrase catalytic core"/>
    <property type="match status" value="1"/>
</dbReference>
<dbReference type="InterPro" id="IPR013762">
    <property type="entry name" value="Integrase-like_cat_sf"/>
</dbReference>
<reference evidence="5 6" key="1">
    <citation type="submission" date="2017-11" db="EMBL/GenBank/DDBJ databases">
        <title>Genome sequencing of Fusobacterium periodonticum KCOM 2555.</title>
        <authorList>
            <person name="Kook J.-K."/>
            <person name="Park S.-N."/>
            <person name="Lim Y.K."/>
        </authorList>
    </citation>
    <scope>NUCLEOTIDE SEQUENCE [LARGE SCALE GENOMIC DNA]</scope>
    <source>
        <strain evidence="5 6">KCOM 2555</strain>
    </source>
</reference>
<evidence type="ECO:0000256" key="3">
    <source>
        <dbReference type="PROSITE-ProRule" id="PRU01248"/>
    </source>
</evidence>
<dbReference type="InterPro" id="IPR011010">
    <property type="entry name" value="DNA_brk_join_enz"/>
</dbReference>
<dbReference type="Pfam" id="PF13495">
    <property type="entry name" value="Phage_int_SAM_4"/>
    <property type="match status" value="1"/>
</dbReference>
<evidence type="ECO:0000256" key="1">
    <source>
        <dbReference type="ARBA" id="ARBA00023125"/>
    </source>
</evidence>
<proteinExistence type="predicted"/>
<evidence type="ECO:0000313" key="5">
    <source>
        <dbReference type="EMBL" id="ATV69407.1"/>
    </source>
</evidence>
<evidence type="ECO:0000259" key="4">
    <source>
        <dbReference type="PROSITE" id="PS51900"/>
    </source>
</evidence>
<evidence type="ECO:0000256" key="2">
    <source>
        <dbReference type="ARBA" id="ARBA00023172"/>
    </source>
</evidence>
<dbReference type="GO" id="GO:0006310">
    <property type="term" value="P:DNA recombination"/>
    <property type="evidence" value="ECO:0007669"/>
    <property type="project" value="UniProtKB-KW"/>
</dbReference>
<feature type="domain" description="Core-binding (CB)" evidence="4">
    <location>
        <begin position="1"/>
        <end position="85"/>
    </location>
</feature>
<dbReference type="GO" id="GO:0015074">
    <property type="term" value="P:DNA integration"/>
    <property type="evidence" value="ECO:0007669"/>
    <property type="project" value="InterPro"/>
</dbReference>
<dbReference type="InterPro" id="IPR010998">
    <property type="entry name" value="Integrase_recombinase_N"/>
</dbReference>
<keyword evidence="1 3" id="KW-0238">DNA-binding</keyword>
<dbReference type="AlphaFoldDB" id="A0A2D3PP54"/>
<protein>
    <recommendedName>
        <fullName evidence="4">Core-binding (CB) domain-containing protein</fullName>
    </recommendedName>
</protein>
<dbReference type="Gene3D" id="1.10.150.130">
    <property type="match status" value="1"/>
</dbReference>
<organism evidence="5 6">
    <name type="scientific">Fusobacterium pseudoperiodonticum</name>
    <dbReference type="NCBI Taxonomy" id="2663009"/>
    <lineage>
        <taxon>Bacteria</taxon>
        <taxon>Fusobacteriati</taxon>
        <taxon>Fusobacteriota</taxon>
        <taxon>Fusobacteriia</taxon>
        <taxon>Fusobacteriales</taxon>
        <taxon>Fusobacteriaceae</taxon>
        <taxon>Fusobacterium</taxon>
    </lineage>
</organism>
<dbReference type="GO" id="GO:0003677">
    <property type="term" value="F:DNA binding"/>
    <property type="evidence" value="ECO:0007669"/>
    <property type="project" value="UniProtKB-UniRule"/>
</dbReference>
<dbReference type="InterPro" id="IPR004107">
    <property type="entry name" value="Integrase_SAM-like_N"/>
</dbReference>
<keyword evidence="2" id="KW-0233">DNA recombination</keyword>